<dbReference type="CDD" id="cd10936">
    <property type="entry name" value="CE4_DAC2"/>
    <property type="match status" value="1"/>
</dbReference>
<name>A0ABY3MXV6_9GAMM</name>
<dbReference type="EMBL" id="PJAI02000006">
    <property type="protein sequence ID" value="TYK66051.1"/>
    <property type="molecule type" value="Genomic_DNA"/>
</dbReference>
<dbReference type="SUPFAM" id="SSF88713">
    <property type="entry name" value="Glycoside hydrolase/deacetylase"/>
    <property type="match status" value="1"/>
</dbReference>
<proteinExistence type="predicted"/>
<dbReference type="InterPro" id="IPR011330">
    <property type="entry name" value="Glyco_hydro/deAcase_b/a-brl"/>
</dbReference>
<organism evidence="1 2">
    <name type="scientific">Colwellia echini</name>
    <dbReference type="NCBI Taxonomy" id="1982103"/>
    <lineage>
        <taxon>Bacteria</taxon>
        <taxon>Pseudomonadati</taxon>
        <taxon>Pseudomonadota</taxon>
        <taxon>Gammaproteobacteria</taxon>
        <taxon>Alteromonadales</taxon>
        <taxon>Colwelliaceae</taxon>
        <taxon>Colwellia</taxon>
    </lineage>
</organism>
<dbReference type="PANTHER" id="PTHR30105">
    <property type="entry name" value="UNCHARACTERIZED YIBQ-RELATED"/>
    <property type="match status" value="1"/>
</dbReference>
<dbReference type="Gene3D" id="3.20.20.370">
    <property type="entry name" value="Glycoside hydrolase/deacetylase"/>
    <property type="match status" value="1"/>
</dbReference>
<evidence type="ECO:0000313" key="1">
    <source>
        <dbReference type="EMBL" id="TYK66051.1"/>
    </source>
</evidence>
<keyword evidence="2" id="KW-1185">Reference proteome</keyword>
<dbReference type="RefSeq" id="WP_101345470.1">
    <property type="nucleotide sequence ID" value="NZ_PJAI02000006.1"/>
</dbReference>
<sequence>MAKANQIAIVIDDMGYRDSDKQALTLPGNITYAVLPHTTYGKTLAEQANKENHDVLIHIPMESENNKKLGPGALTSDMNKQDINQSLAKSFAEIPFAIGINNHMGSYLTQLYQPMAWTMAFLKQNNLLFLDSKTSAKSQAGQAALDLGVPVKTRQIFLDNELTEAYLTQQFTQLISLAQQHQSAIAIAHPHPETIVMLHRLIPTLASHNIELVPLSSLYSITAKHPEITNKSAKVIPNIAVVQPK</sequence>
<comment type="caution">
    <text evidence="1">The sequence shown here is derived from an EMBL/GenBank/DDBJ whole genome shotgun (WGS) entry which is preliminary data.</text>
</comment>
<dbReference type="Pfam" id="PF04748">
    <property type="entry name" value="Polysacc_deac_2"/>
    <property type="match status" value="1"/>
</dbReference>
<reference evidence="1 2" key="1">
    <citation type="submission" date="2019-08" db="EMBL/GenBank/DDBJ databases">
        <title>Microbe sample from Colwellia echini.</title>
        <authorList>
            <person name="Christiansen L."/>
            <person name="Pathiraja D."/>
            <person name="Schultz-Johansen M."/>
            <person name="Choi I.-G."/>
            <person name="Stougaard P."/>
        </authorList>
    </citation>
    <scope>NUCLEOTIDE SEQUENCE [LARGE SCALE GENOMIC DNA]</scope>
    <source>
        <strain evidence="1 2">A3</strain>
    </source>
</reference>
<dbReference type="InterPro" id="IPR006837">
    <property type="entry name" value="Divergent_DAC"/>
</dbReference>
<accession>A0ABY3MXV6</accession>
<gene>
    <name evidence="1" type="ORF">CWS31_007220</name>
</gene>
<dbReference type="Proteomes" id="UP000815846">
    <property type="component" value="Unassembled WGS sequence"/>
</dbReference>
<evidence type="ECO:0000313" key="2">
    <source>
        <dbReference type="Proteomes" id="UP000815846"/>
    </source>
</evidence>
<dbReference type="PANTHER" id="PTHR30105:SF2">
    <property type="entry name" value="DIVERGENT POLYSACCHARIDE DEACETYLASE SUPERFAMILY"/>
    <property type="match status" value="1"/>
</dbReference>
<protein>
    <submittedName>
        <fullName evidence="1">Divergent polysaccharide deacetylase family protein</fullName>
    </submittedName>
</protein>